<keyword evidence="12" id="KW-1133">Transmembrane helix</keyword>
<evidence type="ECO:0000256" key="3">
    <source>
        <dbReference type="ARBA" id="ARBA00012438"/>
    </source>
</evidence>
<dbReference type="CDD" id="cd00075">
    <property type="entry name" value="HATPase"/>
    <property type="match status" value="1"/>
</dbReference>
<evidence type="ECO:0000256" key="2">
    <source>
        <dbReference type="ARBA" id="ARBA00004236"/>
    </source>
</evidence>
<keyword evidence="7" id="KW-0547">Nucleotide-binding</keyword>
<dbReference type="InterPro" id="IPR005467">
    <property type="entry name" value="His_kinase_dom"/>
</dbReference>
<dbReference type="InterPro" id="IPR003594">
    <property type="entry name" value="HATPase_dom"/>
</dbReference>
<dbReference type="Pfam" id="PF00512">
    <property type="entry name" value="HisKA"/>
    <property type="match status" value="1"/>
</dbReference>
<dbReference type="STRING" id="633697.EubceDRAFT1_0907"/>
<dbReference type="GO" id="GO:0005886">
    <property type="term" value="C:plasma membrane"/>
    <property type="evidence" value="ECO:0007669"/>
    <property type="project" value="UniProtKB-SubCell"/>
</dbReference>
<dbReference type="PANTHER" id="PTHR43711">
    <property type="entry name" value="TWO-COMPONENT HISTIDINE KINASE"/>
    <property type="match status" value="1"/>
</dbReference>
<comment type="subcellular location">
    <subcellularLocation>
        <location evidence="2">Cell membrane</location>
    </subcellularLocation>
</comment>
<evidence type="ECO:0000313" key="14">
    <source>
        <dbReference type="EMBL" id="EIM56736.1"/>
    </source>
</evidence>
<evidence type="ECO:0000256" key="11">
    <source>
        <dbReference type="ARBA" id="ARBA00023136"/>
    </source>
</evidence>
<dbReference type="GO" id="GO:0000155">
    <property type="term" value="F:phosphorelay sensor kinase activity"/>
    <property type="evidence" value="ECO:0007669"/>
    <property type="project" value="InterPro"/>
</dbReference>
<evidence type="ECO:0000256" key="6">
    <source>
        <dbReference type="ARBA" id="ARBA00022679"/>
    </source>
</evidence>
<feature type="transmembrane region" description="Helical" evidence="12">
    <location>
        <begin position="7"/>
        <end position="32"/>
    </location>
</feature>
<protein>
    <recommendedName>
        <fullName evidence="3">histidine kinase</fullName>
        <ecNumber evidence="3">2.7.13.3</ecNumber>
    </recommendedName>
</protein>
<dbReference type="InterPro" id="IPR050736">
    <property type="entry name" value="Sensor_HK_Regulatory"/>
</dbReference>
<dbReference type="FunFam" id="3.30.565.10:FF:000006">
    <property type="entry name" value="Sensor histidine kinase WalK"/>
    <property type="match status" value="1"/>
</dbReference>
<dbReference type="Pfam" id="PF02518">
    <property type="entry name" value="HATPase_c"/>
    <property type="match status" value="1"/>
</dbReference>
<gene>
    <name evidence="14" type="ORF">EubceDRAFT1_0907</name>
</gene>
<comment type="catalytic activity">
    <reaction evidence="1">
        <text>ATP + protein L-histidine = ADP + protein N-phospho-L-histidine.</text>
        <dbReference type="EC" id="2.7.13.3"/>
    </reaction>
</comment>
<name>I5ASG3_EUBC6</name>
<dbReference type="InterPro" id="IPR003661">
    <property type="entry name" value="HisK_dim/P_dom"/>
</dbReference>
<dbReference type="Proteomes" id="UP000005753">
    <property type="component" value="Chromosome"/>
</dbReference>
<dbReference type="AlphaFoldDB" id="I5ASG3"/>
<evidence type="ECO:0000256" key="9">
    <source>
        <dbReference type="ARBA" id="ARBA00022840"/>
    </source>
</evidence>
<evidence type="ECO:0000256" key="7">
    <source>
        <dbReference type="ARBA" id="ARBA00022741"/>
    </source>
</evidence>
<dbReference type="EMBL" id="CM001487">
    <property type="protein sequence ID" value="EIM56736.1"/>
    <property type="molecule type" value="Genomic_DNA"/>
</dbReference>
<dbReference type="SUPFAM" id="SSF55874">
    <property type="entry name" value="ATPase domain of HSP90 chaperone/DNA topoisomerase II/histidine kinase"/>
    <property type="match status" value="1"/>
</dbReference>
<proteinExistence type="predicted"/>
<accession>I5ASG3</accession>
<evidence type="ECO:0000256" key="4">
    <source>
        <dbReference type="ARBA" id="ARBA00022475"/>
    </source>
</evidence>
<dbReference type="InterPro" id="IPR036890">
    <property type="entry name" value="HATPase_C_sf"/>
</dbReference>
<dbReference type="Gene3D" id="3.30.565.10">
    <property type="entry name" value="Histidine kinase-like ATPase, C-terminal domain"/>
    <property type="match status" value="1"/>
</dbReference>
<dbReference type="CDD" id="cd00082">
    <property type="entry name" value="HisKA"/>
    <property type="match status" value="1"/>
</dbReference>
<organism evidence="14 15">
    <name type="scientific">Eubacterium cellulosolvens (strain ATCC 43171 / JCM 9499 / 6)</name>
    <name type="common">Cillobacterium cellulosolvens</name>
    <dbReference type="NCBI Taxonomy" id="633697"/>
    <lineage>
        <taxon>Bacteria</taxon>
        <taxon>Bacillati</taxon>
        <taxon>Bacillota</taxon>
        <taxon>Clostridia</taxon>
        <taxon>Eubacteriales</taxon>
        <taxon>Eubacteriaceae</taxon>
        <taxon>Eubacterium</taxon>
    </lineage>
</organism>
<dbReference type="EC" id="2.7.13.3" evidence="3"/>
<evidence type="ECO:0000256" key="10">
    <source>
        <dbReference type="ARBA" id="ARBA00023012"/>
    </source>
</evidence>
<dbReference type="Gene3D" id="1.10.287.130">
    <property type="match status" value="1"/>
</dbReference>
<dbReference type="FunFam" id="1.10.287.130:FF:000008">
    <property type="entry name" value="Two-component sensor histidine kinase"/>
    <property type="match status" value="1"/>
</dbReference>
<dbReference type="SMART" id="SM00387">
    <property type="entry name" value="HATPase_c"/>
    <property type="match status" value="1"/>
</dbReference>
<keyword evidence="5" id="KW-0597">Phosphoprotein</keyword>
<keyword evidence="12" id="KW-0812">Transmembrane</keyword>
<dbReference type="PROSITE" id="PS50109">
    <property type="entry name" value="HIS_KIN"/>
    <property type="match status" value="1"/>
</dbReference>
<dbReference type="eggNOG" id="COG5002">
    <property type="taxonomic scope" value="Bacteria"/>
</dbReference>
<keyword evidence="15" id="KW-1185">Reference proteome</keyword>
<evidence type="ECO:0000313" key="15">
    <source>
        <dbReference type="Proteomes" id="UP000005753"/>
    </source>
</evidence>
<evidence type="ECO:0000256" key="5">
    <source>
        <dbReference type="ARBA" id="ARBA00022553"/>
    </source>
</evidence>
<feature type="transmembrane region" description="Helical" evidence="12">
    <location>
        <begin position="141"/>
        <end position="168"/>
    </location>
</feature>
<dbReference type="OrthoDB" id="9813151at2"/>
<keyword evidence="11 12" id="KW-0472">Membrane</keyword>
<dbReference type="HOGENOM" id="CLU_000445_89_2_9"/>
<evidence type="ECO:0000259" key="13">
    <source>
        <dbReference type="PROSITE" id="PS50109"/>
    </source>
</evidence>
<dbReference type="InterPro" id="IPR004358">
    <property type="entry name" value="Sig_transdc_His_kin-like_C"/>
</dbReference>
<reference evidence="14 15" key="1">
    <citation type="submission" date="2010-08" db="EMBL/GenBank/DDBJ databases">
        <authorList>
            <consortium name="US DOE Joint Genome Institute (JGI-PGF)"/>
            <person name="Lucas S."/>
            <person name="Copeland A."/>
            <person name="Lapidus A."/>
            <person name="Cheng J.-F."/>
            <person name="Bruce D."/>
            <person name="Goodwin L."/>
            <person name="Pitluck S."/>
            <person name="Land M.L."/>
            <person name="Hauser L."/>
            <person name="Chang Y.-J."/>
            <person name="Anderson I.J."/>
            <person name="Johnson E."/>
            <person name="Mulhopadhyay B."/>
            <person name="Kyrpides N."/>
            <person name="Woyke T.J."/>
        </authorList>
    </citation>
    <scope>NUCLEOTIDE SEQUENCE [LARGE SCALE GENOMIC DNA]</scope>
    <source>
        <strain evidence="14 15">6</strain>
    </source>
</reference>
<sequence>MNNKIFNAIWIVAIVVFLASLIFIMSVSYSYFSGVQLKQLKTEAELASQGVTMSGLDYLNSLEAKDYRITWIASDGMVLFDNEADTNDMENHLEREEIREALADGYGESVRYSNTRSDKQLYSAIRLSDGSVLRLSNVQRAVWTLLFGFAQPICFVILIAFVLSLVLASRVSKRILEPINSINPDDPMQHIDEEEYREIAPLLRRIQSQNEQLKQDQKEIEKAALIRQEFTANVSHELKTPLHAISGYAELLENEMVKEEDIKPFASKIRGESSRMTKLVEDIIDLTRLDNGGDEMKWEDCDLYRIAENAVDSLEVAATALGVEVTVDGSDATTRAIPQLIYSIVYNLCDNAIKYNHSGGSVQVRVQQTSYNIVLSVKDTGIGIPEESRERIFERFYRVDKSRSKEVGGTGLGLSIVKHAVIIHNGKIEVKSKLGEGTEMIVTIPK</sequence>
<dbReference type="SMART" id="SM00388">
    <property type="entry name" value="HisKA"/>
    <property type="match status" value="1"/>
</dbReference>
<evidence type="ECO:0000256" key="8">
    <source>
        <dbReference type="ARBA" id="ARBA00022777"/>
    </source>
</evidence>
<dbReference type="GO" id="GO:0005524">
    <property type="term" value="F:ATP binding"/>
    <property type="evidence" value="ECO:0007669"/>
    <property type="project" value="UniProtKB-KW"/>
</dbReference>
<keyword evidence="4" id="KW-1003">Cell membrane</keyword>
<reference evidence="14 15" key="2">
    <citation type="submission" date="2012-02" db="EMBL/GenBank/DDBJ databases">
        <title>Improved High-Quality Draft sequence of Eubacterium cellulosolvens 6.</title>
        <authorList>
            <consortium name="US DOE Joint Genome Institute"/>
            <person name="Lucas S."/>
            <person name="Han J."/>
            <person name="Lapidus A."/>
            <person name="Cheng J.-F."/>
            <person name="Goodwin L."/>
            <person name="Pitluck S."/>
            <person name="Peters L."/>
            <person name="Mikhailova N."/>
            <person name="Gu W."/>
            <person name="Detter J.C."/>
            <person name="Han C."/>
            <person name="Tapia R."/>
            <person name="Land M."/>
            <person name="Hauser L."/>
            <person name="Kyrpides N."/>
            <person name="Ivanova N."/>
            <person name="Pagani I."/>
            <person name="Johnson E."/>
            <person name="Mukhopadhyay B."/>
            <person name="Anderson I."/>
            <person name="Woyke T."/>
        </authorList>
    </citation>
    <scope>NUCLEOTIDE SEQUENCE [LARGE SCALE GENOMIC DNA]</scope>
    <source>
        <strain evidence="14 15">6</strain>
    </source>
</reference>
<feature type="domain" description="Histidine kinase" evidence="13">
    <location>
        <begin position="233"/>
        <end position="446"/>
    </location>
</feature>
<keyword evidence="9" id="KW-0067">ATP-binding</keyword>
<dbReference type="PRINTS" id="PR00344">
    <property type="entry name" value="BCTRLSENSOR"/>
</dbReference>
<dbReference type="PANTHER" id="PTHR43711:SF26">
    <property type="entry name" value="SENSOR HISTIDINE KINASE RCSC"/>
    <property type="match status" value="1"/>
</dbReference>
<evidence type="ECO:0000256" key="12">
    <source>
        <dbReference type="SAM" id="Phobius"/>
    </source>
</evidence>
<dbReference type="InterPro" id="IPR036097">
    <property type="entry name" value="HisK_dim/P_sf"/>
</dbReference>
<evidence type="ECO:0000256" key="1">
    <source>
        <dbReference type="ARBA" id="ARBA00000085"/>
    </source>
</evidence>
<keyword evidence="10" id="KW-0902">Two-component regulatory system</keyword>
<keyword evidence="8 14" id="KW-0418">Kinase</keyword>
<dbReference type="SUPFAM" id="SSF47384">
    <property type="entry name" value="Homodimeric domain of signal transducing histidine kinase"/>
    <property type="match status" value="1"/>
</dbReference>
<keyword evidence="6" id="KW-0808">Transferase</keyword>